<dbReference type="Gene3D" id="3.40.50.300">
    <property type="entry name" value="P-loop containing nucleotide triphosphate hydrolases"/>
    <property type="match status" value="1"/>
</dbReference>
<organism evidence="3 4">
    <name type="scientific">Populus alba x Populus x berolinensis</name>
    <dbReference type="NCBI Taxonomy" id="444605"/>
    <lineage>
        <taxon>Eukaryota</taxon>
        <taxon>Viridiplantae</taxon>
        <taxon>Streptophyta</taxon>
        <taxon>Embryophyta</taxon>
        <taxon>Tracheophyta</taxon>
        <taxon>Spermatophyta</taxon>
        <taxon>Magnoliopsida</taxon>
        <taxon>eudicotyledons</taxon>
        <taxon>Gunneridae</taxon>
        <taxon>Pentapetalae</taxon>
        <taxon>rosids</taxon>
        <taxon>fabids</taxon>
        <taxon>Malpighiales</taxon>
        <taxon>Salicaceae</taxon>
        <taxon>Saliceae</taxon>
        <taxon>Populus</taxon>
    </lineage>
</organism>
<reference evidence="3" key="1">
    <citation type="journal article" date="2023" name="Mol. Ecol. Resour.">
        <title>Chromosome-level genome assembly of a triploid poplar Populus alba 'Berolinensis'.</title>
        <authorList>
            <person name="Chen S."/>
            <person name="Yu Y."/>
            <person name="Wang X."/>
            <person name="Wang S."/>
            <person name="Zhang T."/>
            <person name="Zhou Y."/>
            <person name="He R."/>
            <person name="Meng N."/>
            <person name="Wang Y."/>
            <person name="Liu W."/>
            <person name="Liu Z."/>
            <person name="Liu J."/>
            <person name="Guo Q."/>
            <person name="Huang H."/>
            <person name="Sederoff R.R."/>
            <person name="Wang G."/>
            <person name="Qu G."/>
            <person name="Chen S."/>
        </authorList>
    </citation>
    <scope>NUCLEOTIDE SEQUENCE</scope>
    <source>
        <strain evidence="3">SC-2020</strain>
    </source>
</reference>
<dbReference type="PANTHER" id="PTHR36766:SF70">
    <property type="entry name" value="DISEASE RESISTANCE PROTEIN RGA4"/>
    <property type="match status" value="1"/>
</dbReference>
<protein>
    <recommendedName>
        <fullName evidence="2">NB-ARC domain-containing protein</fullName>
    </recommendedName>
</protein>
<dbReference type="SUPFAM" id="SSF52540">
    <property type="entry name" value="P-loop containing nucleoside triphosphate hydrolases"/>
    <property type="match status" value="1"/>
</dbReference>
<gene>
    <name evidence="3" type="ORF">NC653_012624</name>
</gene>
<dbReference type="GO" id="GO:0043531">
    <property type="term" value="F:ADP binding"/>
    <property type="evidence" value="ECO:0007669"/>
    <property type="project" value="InterPro"/>
</dbReference>
<dbReference type="Pfam" id="PF00931">
    <property type="entry name" value="NB-ARC"/>
    <property type="match status" value="1"/>
</dbReference>
<dbReference type="PANTHER" id="PTHR36766">
    <property type="entry name" value="PLANT BROAD-SPECTRUM MILDEW RESISTANCE PROTEIN RPW8"/>
    <property type="match status" value="1"/>
</dbReference>
<feature type="domain" description="NB-ARC" evidence="2">
    <location>
        <begin position="3"/>
        <end position="90"/>
    </location>
</feature>
<dbReference type="EMBL" id="JAQIZT010000005">
    <property type="protein sequence ID" value="KAJ6995810.1"/>
    <property type="molecule type" value="Genomic_DNA"/>
</dbReference>
<evidence type="ECO:0000313" key="3">
    <source>
        <dbReference type="EMBL" id="KAJ6995810.1"/>
    </source>
</evidence>
<evidence type="ECO:0000256" key="1">
    <source>
        <dbReference type="ARBA" id="ARBA00022821"/>
    </source>
</evidence>
<accession>A0AAD6QT97</accession>
<name>A0AAD6QT97_9ROSI</name>
<keyword evidence="1" id="KW-0611">Plant defense</keyword>
<comment type="caution">
    <text evidence="3">The sequence shown here is derived from an EMBL/GenBank/DDBJ whole genome shotgun (WGS) entry which is preliminary data.</text>
</comment>
<dbReference type="AlphaFoldDB" id="A0AAD6QT97"/>
<proteinExistence type="predicted"/>
<evidence type="ECO:0000313" key="4">
    <source>
        <dbReference type="Proteomes" id="UP001164929"/>
    </source>
</evidence>
<sequence>MTDLQLIDALRNYLWRRRYVIVLDDIWNVNAWETIKYAFPDCNCGSRIIFTTRLSNLAESIENTSHVYELQALPENEAWTLFCMKAFRGEHKAVSNNN</sequence>
<keyword evidence="4" id="KW-1185">Reference proteome</keyword>
<dbReference type="Proteomes" id="UP001164929">
    <property type="component" value="Chromosome 5"/>
</dbReference>
<dbReference type="GO" id="GO:0006952">
    <property type="term" value="P:defense response"/>
    <property type="evidence" value="ECO:0007669"/>
    <property type="project" value="UniProtKB-KW"/>
</dbReference>
<dbReference type="InterPro" id="IPR002182">
    <property type="entry name" value="NB-ARC"/>
</dbReference>
<dbReference type="InterPro" id="IPR027417">
    <property type="entry name" value="P-loop_NTPase"/>
</dbReference>
<evidence type="ECO:0000259" key="2">
    <source>
        <dbReference type="Pfam" id="PF00931"/>
    </source>
</evidence>